<name>A0A0M3HYT1_ASCLU</name>
<evidence type="ECO:0000313" key="2">
    <source>
        <dbReference type="WBParaSite" id="ALUE_0000873401-mRNA-1"/>
    </source>
</evidence>
<evidence type="ECO:0000313" key="1">
    <source>
        <dbReference type="Proteomes" id="UP000036681"/>
    </source>
</evidence>
<keyword evidence="1" id="KW-1185">Reference proteome</keyword>
<organism evidence="1 2">
    <name type="scientific">Ascaris lumbricoides</name>
    <name type="common">Giant roundworm</name>
    <dbReference type="NCBI Taxonomy" id="6252"/>
    <lineage>
        <taxon>Eukaryota</taxon>
        <taxon>Metazoa</taxon>
        <taxon>Ecdysozoa</taxon>
        <taxon>Nematoda</taxon>
        <taxon>Chromadorea</taxon>
        <taxon>Rhabditida</taxon>
        <taxon>Spirurina</taxon>
        <taxon>Ascaridomorpha</taxon>
        <taxon>Ascaridoidea</taxon>
        <taxon>Ascarididae</taxon>
        <taxon>Ascaris</taxon>
    </lineage>
</organism>
<dbReference type="AlphaFoldDB" id="A0A0M3HYT1"/>
<dbReference type="WBParaSite" id="ALUE_0000873401-mRNA-1">
    <property type="protein sequence ID" value="ALUE_0000873401-mRNA-1"/>
    <property type="gene ID" value="ALUE_0000873401"/>
</dbReference>
<proteinExistence type="predicted"/>
<reference evidence="2" key="1">
    <citation type="submission" date="2017-02" db="UniProtKB">
        <authorList>
            <consortium name="WormBaseParasite"/>
        </authorList>
    </citation>
    <scope>IDENTIFICATION</scope>
</reference>
<dbReference type="Proteomes" id="UP000036681">
    <property type="component" value="Unplaced"/>
</dbReference>
<sequence length="80" mass="9031">MWSSVIPRVGSCEPRLSRKSRWPRRLSNGSAELSILGFKGLKTSHSSSFTYHTKIKHAVGMARDRLCVAPFFPGVADWHF</sequence>
<accession>A0A0M3HYT1</accession>
<protein>
    <submittedName>
        <fullName evidence="2">Uncharacterized protein</fullName>
    </submittedName>
</protein>